<evidence type="ECO:0000256" key="3">
    <source>
        <dbReference type="ARBA" id="ARBA00022722"/>
    </source>
</evidence>
<evidence type="ECO:0000313" key="14">
    <source>
        <dbReference type="Proteomes" id="UP000234181"/>
    </source>
</evidence>
<keyword evidence="5 8" id="KW-0255">Endonuclease</keyword>
<sequence>MTKGPVRLDVAVSYALPRAGLPSAVSFRKWVAAALKGRIREADLAVRVVDEKEGCSLNHHYRGKDYATNVLSFPAELPEGLPMGIKMPLLGDLVICAPVVAREAAEQGKLLAAHYAHLTVHGTLHLLGWDHEDDKEAEAMEQLEREILADLGIDDPYAGEH</sequence>
<feature type="binding site" evidence="8">
    <location>
        <position position="131"/>
    </location>
    <ligand>
        <name>Zn(2+)</name>
        <dbReference type="ChEBI" id="CHEBI:29105"/>
        <note>catalytic</note>
    </ligand>
</feature>
<dbReference type="AlphaFoldDB" id="A0AB38DUE6"/>
<dbReference type="PROSITE" id="PS01306">
    <property type="entry name" value="UPF0054"/>
    <property type="match status" value="1"/>
</dbReference>
<feature type="binding site" evidence="8">
    <location>
        <position position="121"/>
    </location>
    <ligand>
        <name>Zn(2+)</name>
        <dbReference type="ChEBI" id="CHEBI:29105"/>
        <note>catalytic</note>
    </ligand>
</feature>
<dbReference type="InterPro" id="IPR023091">
    <property type="entry name" value="MetalPrtase_cat_dom_sf_prd"/>
</dbReference>
<evidence type="ECO:0000256" key="6">
    <source>
        <dbReference type="ARBA" id="ARBA00022801"/>
    </source>
</evidence>
<dbReference type="Proteomes" id="UP000234166">
    <property type="component" value="Unassembled WGS sequence"/>
</dbReference>
<accession>A0AB38DUE6</accession>
<dbReference type="GO" id="GO:0005737">
    <property type="term" value="C:cytoplasm"/>
    <property type="evidence" value="ECO:0007669"/>
    <property type="project" value="UniProtKB-SubCell"/>
</dbReference>
<keyword evidence="3 8" id="KW-0540">Nuclease</keyword>
<evidence type="ECO:0000313" key="10">
    <source>
        <dbReference type="EMBL" id="SON75955.1"/>
    </source>
</evidence>
<evidence type="ECO:0000313" key="9">
    <source>
        <dbReference type="EMBL" id="KHS37258.1"/>
    </source>
</evidence>
<proteinExistence type="inferred from homology"/>
<reference evidence="13 14" key="4">
    <citation type="submission" date="2017-10" db="EMBL/GenBank/DDBJ databases">
        <authorList>
            <person name="Regsiter A."/>
            <person name="William W."/>
        </authorList>
    </citation>
    <scope>NUCLEOTIDE SEQUENCE [LARGE SCALE GENOMIC DNA]</scope>
    <source>
        <strain evidence="10 14">CFBP6984</strain>
        <strain evidence="11 13">CFBP7430</strain>
    </source>
</reference>
<comment type="subcellular location">
    <subcellularLocation>
        <location evidence="8">Cytoplasm</location>
    </subcellularLocation>
</comment>
<dbReference type="GO" id="GO:0008270">
    <property type="term" value="F:zinc ion binding"/>
    <property type="evidence" value="ECO:0007669"/>
    <property type="project" value="UniProtKB-UniRule"/>
</dbReference>
<dbReference type="Proteomes" id="UP000234181">
    <property type="component" value="Unassembled WGS sequence"/>
</dbReference>
<evidence type="ECO:0000256" key="8">
    <source>
        <dbReference type="HAMAP-Rule" id="MF_00009"/>
    </source>
</evidence>
<dbReference type="EMBL" id="OCYS01000009">
    <property type="protein sequence ID" value="SON77664.1"/>
    <property type="molecule type" value="Genomic_DNA"/>
</dbReference>
<comment type="cofactor">
    <cofactor evidence="8">
        <name>Zn(2+)</name>
        <dbReference type="ChEBI" id="CHEBI:29105"/>
    </cofactor>
    <text evidence="8">Binds 1 zinc ion.</text>
</comment>
<comment type="caution">
    <text evidence="11">The sequence shown here is derived from an EMBL/GenBank/DDBJ whole genome shotgun (WGS) entry which is preliminary data.</text>
</comment>
<dbReference type="GO" id="GO:0006364">
    <property type="term" value="P:rRNA processing"/>
    <property type="evidence" value="ECO:0007669"/>
    <property type="project" value="UniProtKB-UniRule"/>
</dbReference>
<keyword evidence="6 8" id="KW-0378">Hydrolase</keyword>
<dbReference type="InterPro" id="IPR002036">
    <property type="entry name" value="YbeY"/>
</dbReference>
<dbReference type="RefSeq" id="WP_039568936.1">
    <property type="nucleotide sequence ID" value="NZ_CP012048.1"/>
</dbReference>
<keyword evidence="4 8" id="KW-0479">Metal-binding</keyword>
<evidence type="ECO:0000256" key="5">
    <source>
        <dbReference type="ARBA" id="ARBA00022759"/>
    </source>
</evidence>
<comment type="similarity">
    <text evidence="1 8">Belongs to the endoribonuclease YbeY family.</text>
</comment>
<reference evidence="9" key="3">
    <citation type="submission" date="2015-04" db="EMBL/GenBank/DDBJ databases">
        <authorList>
            <person name="Harrison J.W."/>
            <person name="Aritua V."/>
            <person name="Sapp M."/>
            <person name="Smith J."/>
            <person name="Studholme D.J."/>
        </authorList>
    </citation>
    <scope>NUCLEOTIDE SEQUENCE</scope>
    <source>
        <strain evidence="9">NCPPB 1138</strain>
    </source>
</reference>
<dbReference type="InterPro" id="IPR020549">
    <property type="entry name" value="YbeY_CS"/>
</dbReference>
<evidence type="ECO:0000313" key="13">
    <source>
        <dbReference type="Proteomes" id="UP000234166"/>
    </source>
</evidence>
<feature type="binding site" evidence="8">
    <location>
        <position position="125"/>
    </location>
    <ligand>
        <name>Zn(2+)</name>
        <dbReference type="ChEBI" id="CHEBI:29105"/>
        <note>catalytic</note>
    </ligand>
</feature>
<evidence type="ECO:0000256" key="7">
    <source>
        <dbReference type="ARBA" id="ARBA00022833"/>
    </source>
</evidence>
<keyword evidence="2 8" id="KW-0690">Ribosome biogenesis</keyword>
<dbReference type="PANTHER" id="PTHR46986:SF1">
    <property type="entry name" value="ENDORIBONUCLEASE YBEY, CHLOROPLASTIC"/>
    <property type="match status" value="1"/>
</dbReference>
<keyword evidence="8" id="KW-0698">rRNA processing</keyword>
<dbReference type="SUPFAM" id="SSF55486">
    <property type="entry name" value="Metalloproteases ('zincins'), catalytic domain"/>
    <property type="match status" value="1"/>
</dbReference>
<dbReference type="NCBIfam" id="TIGR00043">
    <property type="entry name" value="rRNA maturation RNase YbeY"/>
    <property type="match status" value="1"/>
</dbReference>
<dbReference type="KEGG" id="xph:XppCFBP6546_00795"/>
<dbReference type="Gene3D" id="3.40.390.30">
    <property type="entry name" value="Metalloproteases ('zincins'), catalytic domain"/>
    <property type="match status" value="1"/>
</dbReference>
<evidence type="ECO:0000256" key="2">
    <source>
        <dbReference type="ARBA" id="ARBA00022517"/>
    </source>
</evidence>
<evidence type="ECO:0000313" key="11">
    <source>
        <dbReference type="EMBL" id="SON77664.1"/>
    </source>
</evidence>
<evidence type="ECO:0000256" key="4">
    <source>
        <dbReference type="ARBA" id="ARBA00022723"/>
    </source>
</evidence>
<reference evidence="12" key="2">
    <citation type="submission" date="2015-04" db="EMBL/GenBank/DDBJ databases">
        <title>Genome sequencing of pathogens of bean.</title>
        <authorList>
            <person name="Harrison J.W."/>
            <person name="Aritua V."/>
            <person name="Sapp M."/>
            <person name="Smith J."/>
            <person name="Studholme D.J."/>
        </authorList>
    </citation>
    <scope>NUCLEOTIDE SEQUENCE [LARGE SCALE GENOMIC DNA]</scope>
    <source>
        <strain evidence="12">NCPPB 1138</strain>
    </source>
</reference>
<dbReference type="HAMAP" id="MF_00009">
    <property type="entry name" value="Endoribonucl_YbeY"/>
    <property type="match status" value="1"/>
</dbReference>
<dbReference type="EC" id="3.1.-.-" evidence="8"/>
<dbReference type="Proteomes" id="UP000031180">
    <property type="component" value="Unassembled WGS sequence"/>
</dbReference>
<dbReference type="EMBL" id="OCYT01000012">
    <property type="protein sequence ID" value="SON75955.1"/>
    <property type="molecule type" value="Genomic_DNA"/>
</dbReference>
<reference evidence="9" key="1">
    <citation type="journal article" date="2015" name="Front. Microbiol.">
        <title>Genome sequencing reveals a new lineage associated with lablab bean and genetic exchange between pv. and subsp.</title>
        <authorList>
            <person name="Aritua V."/>
            <person name="Harrison J."/>
            <person name="Sapp M."/>
            <person name="Buruchara R."/>
            <person name="Smith J."/>
            <person name="Studholme D.J."/>
        </authorList>
    </citation>
    <scope>NUCLEOTIDE SEQUENCE</scope>
    <source>
        <strain evidence="9">NCPPB 1138</strain>
    </source>
</reference>
<keyword evidence="14" id="KW-1185">Reference proteome</keyword>
<dbReference type="EMBL" id="JWTI02000044">
    <property type="protein sequence ID" value="KHS37258.1"/>
    <property type="molecule type" value="Genomic_DNA"/>
</dbReference>
<dbReference type="GO" id="GO:0004521">
    <property type="term" value="F:RNA endonuclease activity"/>
    <property type="evidence" value="ECO:0007669"/>
    <property type="project" value="UniProtKB-UniRule"/>
</dbReference>
<evidence type="ECO:0000256" key="1">
    <source>
        <dbReference type="ARBA" id="ARBA00010875"/>
    </source>
</evidence>
<organism evidence="11 13">
    <name type="scientific">Xanthomonas campestris pv. phaseoli</name>
    <dbReference type="NCBI Taxonomy" id="317013"/>
    <lineage>
        <taxon>Bacteria</taxon>
        <taxon>Pseudomonadati</taxon>
        <taxon>Pseudomonadota</taxon>
        <taxon>Gammaproteobacteria</taxon>
        <taxon>Lysobacterales</taxon>
        <taxon>Lysobacteraceae</taxon>
        <taxon>Xanthomonas</taxon>
    </lineage>
</organism>
<keyword evidence="8" id="KW-0963">Cytoplasm</keyword>
<protein>
    <recommendedName>
        <fullName evidence="8">Endoribonuclease YbeY</fullName>
        <ecNumber evidence="8">3.1.-.-</ecNumber>
    </recommendedName>
</protein>
<name>A0AB38DUE6_XANCH</name>
<gene>
    <name evidence="8" type="primary">ybeY</name>
    <name evidence="9" type="ORF">RN20_11475</name>
    <name evidence="10" type="ORF">XAP6984_1090052</name>
    <name evidence="11" type="ORF">XAP7430_1060053</name>
</gene>
<evidence type="ECO:0000313" key="12">
    <source>
        <dbReference type="Proteomes" id="UP000031180"/>
    </source>
</evidence>
<keyword evidence="7 8" id="KW-0862">Zinc</keyword>
<dbReference type="Pfam" id="PF02130">
    <property type="entry name" value="YbeY"/>
    <property type="match status" value="1"/>
</dbReference>
<dbReference type="GO" id="GO:0004222">
    <property type="term" value="F:metalloendopeptidase activity"/>
    <property type="evidence" value="ECO:0007669"/>
    <property type="project" value="InterPro"/>
</dbReference>
<dbReference type="PANTHER" id="PTHR46986">
    <property type="entry name" value="ENDORIBONUCLEASE YBEY, CHLOROPLASTIC"/>
    <property type="match status" value="1"/>
</dbReference>
<comment type="function">
    <text evidence="8">Single strand-specific metallo-endoribonuclease involved in late-stage 70S ribosome quality control and in maturation of the 3' terminus of the 16S rRNA.</text>
</comment>